<dbReference type="InterPro" id="IPR001709">
    <property type="entry name" value="Flavoprot_Pyr_Nucl_cyt_Rdtase"/>
</dbReference>
<evidence type="ECO:0000256" key="11">
    <source>
        <dbReference type="ARBA" id="ARBA00039088"/>
    </source>
</evidence>
<dbReference type="EC" id="1.16.1.8" evidence="11"/>
<dbReference type="PANTHER" id="PTHR19384">
    <property type="entry name" value="NITRIC OXIDE SYNTHASE-RELATED"/>
    <property type="match status" value="1"/>
</dbReference>
<dbReference type="InterPro" id="IPR023173">
    <property type="entry name" value="NADPH_Cyt_P450_Rdtase_alpha"/>
</dbReference>
<organism evidence="15 16">
    <name type="scientific">Clavelina lepadiformis</name>
    <name type="common">Light-bulb sea squirt</name>
    <name type="synonym">Ascidia lepadiformis</name>
    <dbReference type="NCBI Taxonomy" id="159417"/>
    <lineage>
        <taxon>Eukaryota</taxon>
        <taxon>Metazoa</taxon>
        <taxon>Chordata</taxon>
        <taxon>Tunicata</taxon>
        <taxon>Ascidiacea</taxon>
        <taxon>Aplousobranchia</taxon>
        <taxon>Clavelinidae</taxon>
        <taxon>Clavelina</taxon>
    </lineage>
</organism>
<comment type="cofactor">
    <cofactor evidence="1">
        <name>FMN</name>
        <dbReference type="ChEBI" id="CHEBI:58210"/>
    </cofactor>
</comment>
<dbReference type="Gene3D" id="1.20.990.10">
    <property type="entry name" value="NADPH-cytochrome p450 Reductase, Chain A, domain 3"/>
    <property type="match status" value="1"/>
</dbReference>
<evidence type="ECO:0000256" key="5">
    <source>
        <dbReference type="ARBA" id="ARBA00022643"/>
    </source>
</evidence>
<keyword evidence="6" id="KW-0949">S-adenosyl-L-methionine</keyword>
<protein>
    <recommendedName>
        <fullName evidence="12">Methionine synthase reductase</fullName>
        <ecNumber evidence="11">1.16.1.8</ecNumber>
    </recommendedName>
</protein>
<keyword evidence="7" id="KW-0274">FAD</keyword>
<dbReference type="InterPro" id="IPR017927">
    <property type="entry name" value="FAD-bd_FR_type"/>
</dbReference>
<keyword evidence="3" id="KW-0028">Amino-acid biosynthesis</keyword>
<evidence type="ECO:0000256" key="8">
    <source>
        <dbReference type="ARBA" id="ARBA00022857"/>
    </source>
</evidence>
<feature type="domain" description="Flavodoxin-like" evidence="13">
    <location>
        <begin position="8"/>
        <end position="151"/>
    </location>
</feature>
<dbReference type="Pfam" id="PF00667">
    <property type="entry name" value="FAD_binding_1"/>
    <property type="match status" value="1"/>
</dbReference>
<keyword evidence="5" id="KW-0288">FMN</keyword>
<evidence type="ECO:0000256" key="3">
    <source>
        <dbReference type="ARBA" id="ARBA00022605"/>
    </source>
</evidence>
<dbReference type="InterPro" id="IPR029039">
    <property type="entry name" value="Flavoprotein-like_sf"/>
</dbReference>
<comment type="cofactor">
    <cofactor evidence="2">
        <name>FAD</name>
        <dbReference type="ChEBI" id="CHEBI:57692"/>
    </cofactor>
</comment>
<evidence type="ECO:0000313" key="15">
    <source>
        <dbReference type="EMBL" id="CAK8672123.1"/>
    </source>
</evidence>
<evidence type="ECO:0000256" key="4">
    <source>
        <dbReference type="ARBA" id="ARBA00022630"/>
    </source>
</evidence>
<dbReference type="Pfam" id="PF00258">
    <property type="entry name" value="Flavodoxin_1"/>
    <property type="match status" value="1"/>
</dbReference>
<dbReference type="Gene3D" id="3.40.50.80">
    <property type="entry name" value="Nucleotide-binding domain of ferredoxin-NADP reductase (FNR) module"/>
    <property type="match status" value="1"/>
</dbReference>
<comment type="caution">
    <text evidence="15">The sequence shown here is derived from an EMBL/GenBank/DDBJ whole genome shotgun (WGS) entry which is preliminary data.</text>
</comment>
<dbReference type="SUPFAM" id="SSF63380">
    <property type="entry name" value="Riboflavin synthase domain-like"/>
    <property type="match status" value="1"/>
</dbReference>
<dbReference type="Gene3D" id="3.40.50.360">
    <property type="match status" value="1"/>
</dbReference>
<dbReference type="CDD" id="cd06203">
    <property type="entry name" value="methionine_synthase_red"/>
    <property type="match status" value="1"/>
</dbReference>
<keyword evidence="8" id="KW-0521">NADP</keyword>
<evidence type="ECO:0000256" key="9">
    <source>
        <dbReference type="ARBA" id="ARBA00023002"/>
    </source>
</evidence>
<dbReference type="Gene3D" id="2.40.30.10">
    <property type="entry name" value="Translation factors"/>
    <property type="match status" value="1"/>
</dbReference>
<accession>A0ABP0F2D6</accession>
<feature type="domain" description="FAD-binding FR-type" evidence="14">
    <location>
        <begin position="299"/>
        <end position="554"/>
    </location>
</feature>
<keyword evidence="10" id="KW-0486">Methionine biosynthesis</keyword>
<gene>
    <name evidence="15" type="ORF">CVLEPA_LOCUS1115</name>
</gene>
<dbReference type="Proteomes" id="UP001642483">
    <property type="component" value="Unassembled WGS sequence"/>
</dbReference>
<dbReference type="PROSITE" id="PS51384">
    <property type="entry name" value="FAD_FR"/>
    <property type="match status" value="1"/>
</dbReference>
<evidence type="ECO:0000313" key="16">
    <source>
        <dbReference type="Proteomes" id="UP001642483"/>
    </source>
</evidence>
<dbReference type="PRINTS" id="PR00369">
    <property type="entry name" value="FLAVODOXIN"/>
</dbReference>
<dbReference type="PROSITE" id="PS50902">
    <property type="entry name" value="FLAVODOXIN_LIKE"/>
    <property type="match status" value="1"/>
</dbReference>
<dbReference type="InterPro" id="IPR001094">
    <property type="entry name" value="Flavdoxin-like"/>
</dbReference>
<dbReference type="SUPFAM" id="SSF52343">
    <property type="entry name" value="Ferredoxin reductase-like, C-terminal NADP-linked domain"/>
    <property type="match status" value="1"/>
</dbReference>
<dbReference type="InterPro" id="IPR008254">
    <property type="entry name" value="Flavodoxin/NO_synth"/>
</dbReference>
<keyword evidence="9" id="KW-0560">Oxidoreductase</keyword>
<evidence type="ECO:0000256" key="1">
    <source>
        <dbReference type="ARBA" id="ARBA00001917"/>
    </source>
</evidence>
<evidence type="ECO:0000256" key="7">
    <source>
        <dbReference type="ARBA" id="ARBA00022827"/>
    </source>
</evidence>
<evidence type="ECO:0000256" key="10">
    <source>
        <dbReference type="ARBA" id="ARBA00023167"/>
    </source>
</evidence>
<evidence type="ECO:0000259" key="13">
    <source>
        <dbReference type="PROSITE" id="PS50902"/>
    </source>
</evidence>
<evidence type="ECO:0000259" key="14">
    <source>
        <dbReference type="PROSITE" id="PS51384"/>
    </source>
</evidence>
<dbReference type="EMBL" id="CAWYQH010000001">
    <property type="protein sequence ID" value="CAK8672123.1"/>
    <property type="molecule type" value="Genomic_DNA"/>
</dbReference>
<dbReference type="InterPro" id="IPR017938">
    <property type="entry name" value="Riboflavin_synthase-like_b-brl"/>
</dbReference>
<keyword evidence="16" id="KW-1185">Reference proteome</keyword>
<dbReference type="InterPro" id="IPR039261">
    <property type="entry name" value="FNR_nucleotide-bd"/>
</dbReference>
<evidence type="ECO:0000256" key="12">
    <source>
        <dbReference type="ARBA" id="ARBA00040659"/>
    </source>
</evidence>
<evidence type="ECO:0000256" key="6">
    <source>
        <dbReference type="ARBA" id="ARBA00022691"/>
    </source>
</evidence>
<dbReference type="PRINTS" id="PR00371">
    <property type="entry name" value="FPNCR"/>
</dbReference>
<dbReference type="SUPFAM" id="SSF52218">
    <property type="entry name" value="Flavoproteins"/>
    <property type="match status" value="1"/>
</dbReference>
<dbReference type="Pfam" id="PF00175">
    <property type="entry name" value="NAD_binding_1"/>
    <property type="match status" value="1"/>
</dbReference>
<dbReference type="InterPro" id="IPR001433">
    <property type="entry name" value="OxRdtase_FAD/NAD-bd"/>
</dbReference>
<evidence type="ECO:0000256" key="2">
    <source>
        <dbReference type="ARBA" id="ARBA00001974"/>
    </source>
</evidence>
<dbReference type="PANTHER" id="PTHR19384:SF84">
    <property type="entry name" value="METHIONINE SYNTHASE REDUCTASE"/>
    <property type="match status" value="1"/>
</dbReference>
<keyword evidence="4" id="KW-0285">Flavoprotein</keyword>
<sequence length="711" mass="80096">MTTTRRKIVVLYGSQTGQAETIANGIHEDAVYNNYDSNVFCLKEEGKEFVITDVTCVIFVCSTTGDGDPPENARKFIRSINRKSLSETHLSKLNYALLGLGDTNYSTFCGGPKKLEKALKQRGAKSFFKTAYADDGTDLEDTVEPWIEGLWPALDVYFSSLGTMPNNVMVRNVQSCETVNHTRTEVNDVKADMENLALSKDKIPTIPKDDPSTSSLLSNMTSVDSSQSLLNSFETEIPSNEMLNMSSAPFPGSEELATITLSPLSKQWIGMRFVDAERISLQSQDFKYQNGHSFPLATSETILTKLVEAKQLTRDDAVKIAMEITLKTEDQFPYQPGDSISVCCENPKEEVDWLISRLSLNDVADNAAEFFVLPNSSKKATNPCPYVPRIFTIRYAFTYCIEIRSVPKKMLLRSLAEYTTDQSEIRRLQELSSKQGGHEYVALIREKNVCILDLLAAFKTCSPSFELLVQHLPRLMPRRYSLINSPLVSKNHLSFAFNVVKFEKDIGRMYARDGICTGFLHNLGNASSNTTNQNISQLPSIKVFRTKSTGFCLPTDTSPPLVMIGPGTGVAPFIGFLRHLEALSAQTTDRWLFYGCRHKDRDYLYKDELESYLNKGILSRLLVAFSRDPTSSESPKYVQDNLKLHSLDIANLLFQKRAIFYVCGDARNMAKDVRQCIIEIITKERNCSDKEAVDLFKQVLDEKRYREDIWA</sequence>
<name>A0ABP0F2D6_CLALP</name>
<proteinExistence type="predicted"/>
<dbReference type="InterPro" id="IPR003097">
    <property type="entry name" value="CysJ-like_FAD-binding"/>
</dbReference>
<reference evidence="15 16" key="1">
    <citation type="submission" date="2024-02" db="EMBL/GenBank/DDBJ databases">
        <authorList>
            <person name="Daric V."/>
            <person name="Darras S."/>
        </authorList>
    </citation>
    <scope>NUCLEOTIDE SEQUENCE [LARGE SCALE GENOMIC DNA]</scope>
</reference>